<accession>A0A6N8DRH6</accession>
<gene>
    <name evidence="1" type="ORF">GJ654_12360</name>
</gene>
<comment type="caution">
    <text evidence="1">The sequence shown here is derived from an EMBL/GenBank/DDBJ whole genome shotgun (WGS) entry which is preliminary data.</text>
</comment>
<organism evidence="1 2">
    <name type="scientific">Rhodoblastus acidophilus</name>
    <name type="common">Rhodopseudomonas acidophila</name>
    <dbReference type="NCBI Taxonomy" id="1074"/>
    <lineage>
        <taxon>Bacteria</taxon>
        <taxon>Pseudomonadati</taxon>
        <taxon>Pseudomonadota</taxon>
        <taxon>Alphaproteobacteria</taxon>
        <taxon>Hyphomicrobiales</taxon>
        <taxon>Rhodoblastaceae</taxon>
        <taxon>Rhodoblastus</taxon>
    </lineage>
</organism>
<evidence type="ECO:0000313" key="2">
    <source>
        <dbReference type="Proteomes" id="UP000439113"/>
    </source>
</evidence>
<dbReference type="Proteomes" id="UP000439113">
    <property type="component" value="Unassembled WGS sequence"/>
</dbReference>
<sequence>MVYIAMLRELEPSQSERRQKLHVQASSAHDLMLALMDFASAQKTAAALEADRLAECPTCQTCGHNERKCVRGLYVKGLRREVDDDAELLRLRGQGCHVQVVEAERLAAVAPDLLGVLRRAIAAE</sequence>
<proteinExistence type="predicted"/>
<evidence type="ECO:0000313" key="1">
    <source>
        <dbReference type="EMBL" id="MTV31783.1"/>
    </source>
</evidence>
<dbReference type="EMBL" id="WNKS01000010">
    <property type="protein sequence ID" value="MTV31783.1"/>
    <property type="molecule type" value="Genomic_DNA"/>
</dbReference>
<name>A0A6N8DRH6_RHOAC</name>
<dbReference type="RefSeq" id="WP_155446459.1">
    <property type="nucleotide sequence ID" value="NZ_JAOQNR010000012.1"/>
</dbReference>
<protein>
    <submittedName>
        <fullName evidence="1">Uncharacterized protein</fullName>
    </submittedName>
</protein>
<dbReference type="AlphaFoldDB" id="A0A6N8DRH6"/>
<reference evidence="1 2" key="1">
    <citation type="submission" date="2019-11" db="EMBL/GenBank/DDBJ databases">
        <title>Whole-genome sequence of a Rhodoblastus acidophilus DSM 142.</title>
        <authorList>
            <person name="Kyndt J.A."/>
            <person name="Meyer T.E."/>
        </authorList>
    </citation>
    <scope>NUCLEOTIDE SEQUENCE [LARGE SCALE GENOMIC DNA]</scope>
    <source>
        <strain evidence="1 2">DSM 142</strain>
    </source>
</reference>